<proteinExistence type="predicted"/>
<dbReference type="EMBL" id="DVMR01000035">
    <property type="protein sequence ID" value="HIU43473.1"/>
    <property type="molecule type" value="Genomic_DNA"/>
</dbReference>
<sequence length="124" mass="13896">MERFDGFDERSFHLGMIEAFCEMVAQGVKPLAFSPVLESEEWQTLQPYAEQTAARFAVHSFAEPELFAGDLADADSLKGKIVVLYYKDEAVLKEYLAIKQDAAGSDTGRKAASKRLRRLLGYKV</sequence>
<accession>A0A9D1IU96</accession>
<dbReference type="AlphaFoldDB" id="A0A9D1IU96"/>
<protein>
    <submittedName>
        <fullName evidence="1">Uncharacterized protein</fullName>
    </submittedName>
</protein>
<name>A0A9D1IU96_9CLOT</name>
<evidence type="ECO:0000313" key="2">
    <source>
        <dbReference type="Proteomes" id="UP000824073"/>
    </source>
</evidence>
<comment type="caution">
    <text evidence="1">The sequence shown here is derived from an EMBL/GenBank/DDBJ whole genome shotgun (WGS) entry which is preliminary data.</text>
</comment>
<organism evidence="1 2">
    <name type="scientific">Candidatus Ventrousia excrementavium</name>
    <dbReference type="NCBI Taxonomy" id="2840961"/>
    <lineage>
        <taxon>Bacteria</taxon>
        <taxon>Bacillati</taxon>
        <taxon>Bacillota</taxon>
        <taxon>Clostridia</taxon>
        <taxon>Eubacteriales</taxon>
        <taxon>Clostridiaceae</taxon>
        <taxon>Clostridiaceae incertae sedis</taxon>
        <taxon>Candidatus Ventrousia</taxon>
    </lineage>
</organism>
<reference evidence="1" key="2">
    <citation type="journal article" date="2021" name="PeerJ">
        <title>Extensive microbial diversity within the chicken gut microbiome revealed by metagenomics and culture.</title>
        <authorList>
            <person name="Gilroy R."/>
            <person name="Ravi A."/>
            <person name="Getino M."/>
            <person name="Pursley I."/>
            <person name="Horton D.L."/>
            <person name="Alikhan N.F."/>
            <person name="Baker D."/>
            <person name="Gharbi K."/>
            <person name="Hall N."/>
            <person name="Watson M."/>
            <person name="Adriaenssens E.M."/>
            <person name="Foster-Nyarko E."/>
            <person name="Jarju S."/>
            <person name="Secka A."/>
            <person name="Antonio M."/>
            <person name="Oren A."/>
            <person name="Chaudhuri R.R."/>
            <person name="La Ragione R."/>
            <person name="Hildebrand F."/>
            <person name="Pallen M.J."/>
        </authorList>
    </citation>
    <scope>NUCLEOTIDE SEQUENCE</scope>
    <source>
        <strain evidence="1">CHK191-8634</strain>
    </source>
</reference>
<gene>
    <name evidence="1" type="ORF">IAB67_04165</name>
</gene>
<dbReference type="Proteomes" id="UP000824073">
    <property type="component" value="Unassembled WGS sequence"/>
</dbReference>
<evidence type="ECO:0000313" key="1">
    <source>
        <dbReference type="EMBL" id="HIU43473.1"/>
    </source>
</evidence>
<reference evidence="1" key="1">
    <citation type="submission" date="2020-10" db="EMBL/GenBank/DDBJ databases">
        <authorList>
            <person name="Gilroy R."/>
        </authorList>
    </citation>
    <scope>NUCLEOTIDE SEQUENCE</scope>
    <source>
        <strain evidence="1">CHK191-8634</strain>
    </source>
</reference>